<feature type="transmembrane region" description="Helical" evidence="6">
    <location>
        <begin position="278"/>
        <end position="298"/>
    </location>
</feature>
<protein>
    <recommendedName>
        <fullName evidence="6">Gustatory receptor</fullName>
    </recommendedName>
</protein>
<feature type="transmembrane region" description="Helical" evidence="6">
    <location>
        <begin position="352"/>
        <end position="372"/>
    </location>
</feature>
<dbReference type="GO" id="GO:0005886">
    <property type="term" value="C:plasma membrane"/>
    <property type="evidence" value="ECO:0007669"/>
    <property type="project" value="UniProtKB-SubCell"/>
</dbReference>
<dbReference type="CTD" id="23687814"/>
<feature type="non-terminal residue" evidence="7">
    <location>
        <position position="380"/>
    </location>
</feature>
<dbReference type="Pfam" id="PF08395">
    <property type="entry name" value="7tm_7"/>
    <property type="match status" value="1"/>
</dbReference>
<feature type="transmembrane region" description="Helical" evidence="6">
    <location>
        <begin position="141"/>
        <end position="162"/>
    </location>
</feature>
<feature type="transmembrane region" description="Helical" evidence="6">
    <location>
        <begin position="247"/>
        <end position="266"/>
    </location>
</feature>
<comment type="caution">
    <text evidence="6">Lacks conserved residue(s) required for the propagation of feature annotation.</text>
</comment>
<organism evidence="7 8">
    <name type="scientific">Aedes aegypti</name>
    <name type="common">Yellowfever mosquito</name>
    <name type="synonym">Culex aegypti</name>
    <dbReference type="NCBI Taxonomy" id="7159"/>
    <lineage>
        <taxon>Eukaryota</taxon>
        <taxon>Metazoa</taxon>
        <taxon>Ecdysozoa</taxon>
        <taxon>Arthropoda</taxon>
        <taxon>Hexapoda</taxon>
        <taxon>Insecta</taxon>
        <taxon>Pterygota</taxon>
        <taxon>Neoptera</taxon>
        <taxon>Endopterygota</taxon>
        <taxon>Diptera</taxon>
        <taxon>Nematocera</taxon>
        <taxon>Culicoidea</taxon>
        <taxon>Culicidae</taxon>
        <taxon>Culicinae</taxon>
        <taxon>Aedini</taxon>
        <taxon>Aedes</taxon>
        <taxon>Stegomyia</taxon>
    </lineage>
</organism>
<proteinExistence type="inferred from homology"/>
<evidence type="ECO:0000256" key="2">
    <source>
        <dbReference type="ARBA" id="ARBA00022475"/>
    </source>
</evidence>
<reference evidence="7" key="1">
    <citation type="submission" date="2005-10" db="EMBL/GenBank/DDBJ databases">
        <authorList>
            <person name="Loftus B.J."/>
            <person name="Nene V.M."/>
            <person name="Hannick L.I."/>
            <person name="Bidwell S."/>
            <person name="Haas B."/>
            <person name="Amedeo P."/>
            <person name="Orvis J."/>
            <person name="Wortman J.R."/>
            <person name="White O.R."/>
            <person name="Salzberg S."/>
            <person name="Shumway M."/>
            <person name="Koo H."/>
            <person name="Zhao Y."/>
            <person name="Holmes M."/>
            <person name="Miller J."/>
            <person name="Schatz M."/>
            <person name="Pop M."/>
            <person name="Pai G."/>
            <person name="Utterback T."/>
            <person name="Rogers Y.-H."/>
            <person name="Kravitz S."/>
            <person name="Fraser C.M."/>
        </authorList>
    </citation>
    <scope>NUCLEOTIDE SEQUENCE</scope>
    <source>
        <strain evidence="7">Liverpool</strain>
    </source>
</reference>
<comment type="function">
    <text evidence="6">Gustatory receptor which mediates acceptance or avoidance behavior, depending on its substrates.</text>
</comment>
<evidence type="ECO:0000313" key="7">
    <source>
        <dbReference type="EMBL" id="EJY57769.1"/>
    </source>
</evidence>
<keyword evidence="5 6" id="KW-0472">Membrane</keyword>
<dbReference type="GO" id="GO:0007165">
    <property type="term" value="P:signal transduction"/>
    <property type="evidence" value="ECO:0007669"/>
    <property type="project" value="UniProtKB-KW"/>
</dbReference>
<evidence type="ECO:0000313" key="8">
    <source>
        <dbReference type="Proteomes" id="UP000682892"/>
    </source>
</evidence>
<comment type="subcellular location">
    <subcellularLocation>
        <location evidence="1 6">Cell membrane</location>
        <topology evidence="1 6">Multi-pass membrane protein</topology>
    </subcellularLocation>
</comment>
<keyword evidence="6" id="KW-0675">Receptor</keyword>
<evidence type="ECO:0000256" key="3">
    <source>
        <dbReference type="ARBA" id="ARBA00022692"/>
    </source>
</evidence>
<reference evidence="7" key="2">
    <citation type="journal article" date="2007" name="Science">
        <title>Genome sequence of Aedes aegypti, a major arbovirus vector.</title>
        <authorList>
            <person name="Nene V."/>
            <person name="Wortman J.R."/>
            <person name="Lawson D."/>
            <person name="Haas B."/>
            <person name="Kodira C."/>
            <person name="Tu Z.J."/>
            <person name="Loftus B."/>
            <person name="Xi Z."/>
            <person name="Megy K."/>
            <person name="Grabherr M."/>
            <person name="Ren Q."/>
            <person name="Zdobnov E.M."/>
            <person name="Lobo N.F."/>
            <person name="Campbell K.S."/>
            <person name="Brown S.E."/>
            <person name="Bonaldo M.F."/>
            <person name="Zhu J."/>
            <person name="Sinkins S.P."/>
            <person name="Hogenkamp D.G."/>
            <person name="Amedeo P."/>
            <person name="Arensburger P."/>
            <person name="Atkinson P.W."/>
            <person name="Bidwell S."/>
            <person name="Biedler J."/>
            <person name="Birney E."/>
            <person name="Bruggner R.V."/>
            <person name="Costas J."/>
            <person name="Coy M.R."/>
            <person name="Crabtree J."/>
            <person name="Crawford M."/>
            <person name="Debruyn B."/>
            <person name="Decaprio D."/>
            <person name="Eiglmeier K."/>
            <person name="Eisenstadt E."/>
            <person name="El-Dorry H."/>
            <person name="Gelbart W.M."/>
            <person name="Gomes S.L."/>
            <person name="Hammond M."/>
            <person name="Hannick L.I."/>
            <person name="Hogan J.R."/>
            <person name="Holmes M.H."/>
            <person name="Jaffe D."/>
            <person name="Johnston J.S."/>
            <person name="Kennedy R.C."/>
            <person name="Koo H."/>
            <person name="Kravitz S."/>
            <person name="Kriventseva E.V."/>
            <person name="Kulp D."/>
            <person name="Labutti K."/>
            <person name="Lee E."/>
            <person name="Li S."/>
            <person name="Lovin D.D."/>
            <person name="Mao C."/>
            <person name="Mauceli E."/>
            <person name="Menck C.F."/>
            <person name="Miller J.R."/>
            <person name="Montgomery P."/>
            <person name="Mori A."/>
            <person name="Nascimento A.L."/>
            <person name="Naveira H.F."/>
            <person name="Nusbaum C."/>
            <person name="O'leary S."/>
            <person name="Orvis J."/>
            <person name="Pertea M."/>
            <person name="Quesneville H."/>
            <person name="Reidenbach K.R."/>
            <person name="Rogers Y.H."/>
            <person name="Roth C.W."/>
            <person name="Schneider J.R."/>
            <person name="Schatz M."/>
            <person name="Shumway M."/>
            <person name="Stanke M."/>
            <person name="Stinson E.O."/>
            <person name="Tubio J.M."/>
            <person name="Vanzee J.P."/>
            <person name="Verjovski-Almeida S."/>
            <person name="Werner D."/>
            <person name="White O."/>
            <person name="Wyder S."/>
            <person name="Zeng Q."/>
            <person name="Zhao Q."/>
            <person name="Zhao Y."/>
            <person name="Hill C.A."/>
            <person name="Raikhel A.S."/>
            <person name="Soares M.B."/>
            <person name="Knudson D.L."/>
            <person name="Lee N.H."/>
            <person name="Galagan J."/>
            <person name="Salzberg S.L."/>
            <person name="Paulsen I.T."/>
            <person name="Dimopoulos G."/>
            <person name="Collins F.H."/>
            <person name="Birren B."/>
            <person name="Fraser-Liggett C.M."/>
            <person name="Severson D.W."/>
        </authorList>
    </citation>
    <scope>NUCLEOTIDE SEQUENCE [LARGE SCALE GENOMIC DNA]</scope>
    <source>
        <strain evidence="7">Liverpool</strain>
    </source>
</reference>
<dbReference type="EMBL" id="CH477525">
    <property type="protein sequence ID" value="EJY57769.1"/>
    <property type="molecule type" value="Genomic_DNA"/>
</dbReference>
<keyword evidence="2 6" id="KW-1003">Cell membrane</keyword>
<evidence type="ECO:0000256" key="5">
    <source>
        <dbReference type="ARBA" id="ARBA00023136"/>
    </source>
</evidence>
<name>J9HIQ5_AEDAE</name>
<dbReference type="eggNOG" id="ENOG502TAVZ">
    <property type="taxonomic scope" value="Eukaryota"/>
</dbReference>
<dbReference type="GO" id="GO:0050909">
    <property type="term" value="P:sensory perception of taste"/>
    <property type="evidence" value="ECO:0007669"/>
    <property type="project" value="InterPro"/>
</dbReference>
<accession>J9HIQ5</accession>
<dbReference type="AlphaFoldDB" id="J9HIQ5"/>
<evidence type="ECO:0000256" key="1">
    <source>
        <dbReference type="ARBA" id="ARBA00004651"/>
    </source>
</evidence>
<dbReference type="InterPro" id="IPR013604">
    <property type="entry name" value="7TM_chemorcpt"/>
</dbReference>
<keyword evidence="4 6" id="KW-1133">Transmembrane helix</keyword>
<feature type="transmembrane region" description="Helical" evidence="6">
    <location>
        <begin position="51"/>
        <end position="71"/>
    </location>
</feature>
<reference evidence="7" key="3">
    <citation type="submission" date="2012-09" db="EMBL/GenBank/DDBJ databases">
        <authorList>
            <consortium name="VectorBase"/>
        </authorList>
    </citation>
    <scope>NUCLEOTIDE SEQUENCE</scope>
    <source>
        <strain evidence="7">Liverpool</strain>
    </source>
</reference>
<sequence length="380" mass="45293">MARQNVMREIIPHSFLHQMNRIKSIYSSFLRFYGWLGYDYSLNRRQPVLRFLLNIFIPVVVLVILFSTRIPLLTDELGPLNDFFKLSAYCITYISFMFEAWQNCSHFHSFWINFEQLYVRISRLTEERLLRQEFINFHKTYLLLFILTVPLSFIMNLVYILFAQMDGHFTELVIIELAFIKIFIRIRHYHIVLYVQMITILSKELEIQIEICTNNRNYQTRLHTIKEIHLKLFFLSDQFQTIFNKSLLLLVAVWHFDMLANSYWFIHSINLYGQKYTILQLLPLVFNTLSLALMIKYCEKLRKVRRSTAARIDGQKVQLWNSENYLHQLSISCINQFRALDSKLLAMGCVEVSYNPIASIIVSVCTYLAFFIEIGSRSMR</sequence>
<keyword evidence="6" id="KW-0807">Transducer</keyword>
<evidence type="ECO:0000256" key="4">
    <source>
        <dbReference type="ARBA" id="ARBA00022989"/>
    </source>
</evidence>
<evidence type="ECO:0000256" key="6">
    <source>
        <dbReference type="RuleBase" id="RU363108"/>
    </source>
</evidence>
<comment type="similarity">
    <text evidence="6">Belongs to the insect chemoreceptor superfamily. Gustatory receptor (GR) family.</text>
</comment>
<dbReference type="VEuPathDB" id="VectorBase:AAEL017394"/>
<keyword evidence="3 6" id="KW-0812">Transmembrane</keyword>
<dbReference type="KEGG" id="aag:23687814"/>
<dbReference type="GeneID" id="23687814"/>
<dbReference type="Proteomes" id="UP000682892">
    <property type="component" value="Unassembled WGS sequence"/>
</dbReference>
<gene>
    <name evidence="7" type="primary">GPRgr66</name>
    <name evidence="7" type="ORF">AaeL_AAEL017394</name>
</gene>
<dbReference type="PaxDb" id="7159-AAEL017394-PA"/>